<reference evidence="18" key="1">
    <citation type="submission" date="2021-07" db="EMBL/GenBank/DDBJ databases">
        <authorList>
            <person name="Durling M."/>
        </authorList>
    </citation>
    <scope>NUCLEOTIDE SEQUENCE</scope>
</reference>
<evidence type="ECO:0000256" key="6">
    <source>
        <dbReference type="ARBA" id="ARBA00011567"/>
    </source>
</evidence>
<keyword evidence="12" id="KW-0560">Oxidoreductase</keyword>
<keyword evidence="10" id="KW-0460">Magnesium</keyword>
<comment type="cofactor">
    <cofactor evidence="3">
        <name>Mg(2+)</name>
        <dbReference type="ChEBI" id="CHEBI:18420"/>
    </cofactor>
</comment>
<dbReference type="AlphaFoldDB" id="A0A9N9LWL4"/>
<organism evidence="18 19">
    <name type="scientific">Hymenoscyphus albidus</name>
    <dbReference type="NCBI Taxonomy" id="595503"/>
    <lineage>
        <taxon>Eukaryota</taxon>
        <taxon>Fungi</taxon>
        <taxon>Dikarya</taxon>
        <taxon>Ascomycota</taxon>
        <taxon>Pezizomycotina</taxon>
        <taxon>Leotiomycetes</taxon>
        <taxon>Helotiales</taxon>
        <taxon>Helotiaceae</taxon>
        <taxon>Hymenoscyphus</taxon>
    </lineage>
</organism>
<evidence type="ECO:0000256" key="11">
    <source>
        <dbReference type="ARBA" id="ARBA00022946"/>
    </source>
</evidence>
<evidence type="ECO:0000256" key="12">
    <source>
        <dbReference type="ARBA" id="ARBA00023002"/>
    </source>
</evidence>
<dbReference type="SMART" id="SM01329">
    <property type="entry name" value="Iso_dh"/>
    <property type="match status" value="1"/>
</dbReference>
<dbReference type="EC" id="1.1.1.41" evidence="8"/>
<dbReference type="GO" id="GO:0016158">
    <property type="term" value="F:inositol hexakisphosphate 3-phosphatase activity"/>
    <property type="evidence" value="ECO:0007669"/>
    <property type="project" value="UniProtKB-EC"/>
</dbReference>
<dbReference type="FunFam" id="3.40.718.10:FF:000003">
    <property type="entry name" value="Isocitrate dehydrogenase [NAD] subunit, mitochondrial"/>
    <property type="match status" value="1"/>
</dbReference>
<accession>A0A9N9LWL4</accession>
<dbReference type="Proteomes" id="UP000701801">
    <property type="component" value="Unassembled WGS sequence"/>
</dbReference>
<dbReference type="InterPro" id="IPR000560">
    <property type="entry name" value="His_Pase_clade-2"/>
</dbReference>
<dbReference type="Pfam" id="PF00180">
    <property type="entry name" value="Iso_dh"/>
    <property type="match status" value="1"/>
</dbReference>
<evidence type="ECO:0000256" key="13">
    <source>
        <dbReference type="ARBA" id="ARBA00023027"/>
    </source>
</evidence>
<dbReference type="NCBIfam" id="TIGR00175">
    <property type="entry name" value="mito_nad_idh"/>
    <property type="match status" value="1"/>
</dbReference>
<keyword evidence="9" id="KW-0479">Metal-binding</keyword>
<dbReference type="GO" id="GO:0000287">
    <property type="term" value="F:magnesium ion binding"/>
    <property type="evidence" value="ECO:0007669"/>
    <property type="project" value="InterPro"/>
</dbReference>
<comment type="cofactor">
    <cofactor evidence="2">
        <name>Mn(2+)</name>
        <dbReference type="ChEBI" id="CHEBI:29035"/>
    </cofactor>
</comment>
<evidence type="ECO:0000256" key="10">
    <source>
        <dbReference type="ARBA" id="ARBA00022842"/>
    </source>
</evidence>
<evidence type="ECO:0000256" key="3">
    <source>
        <dbReference type="ARBA" id="ARBA00001946"/>
    </source>
</evidence>
<dbReference type="PANTHER" id="PTHR11835:SF34">
    <property type="entry name" value="ISOCITRATE DEHYDROGENASE [NAD] SUBUNIT ALPHA, MITOCHONDRIAL"/>
    <property type="match status" value="1"/>
</dbReference>
<dbReference type="EMBL" id="CAJVRM010000585">
    <property type="protein sequence ID" value="CAG8982238.1"/>
    <property type="molecule type" value="Genomic_DNA"/>
</dbReference>
<evidence type="ECO:0000256" key="8">
    <source>
        <dbReference type="ARBA" id="ARBA00013012"/>
    </source>
</evidence>
<evidence type="ECO:0000256" key="7">
    <source>
        <dbReference type="ARBA" id="ARBA00012632"/>
    </source>
</evidence>
<dbReference type="PROSITE" id="PS00616">
    <property type="entry name" value="HIS_ACID_PHOSPHAT_1"/>
    <property type="match status" value="1"/>
</dbReference>
<evidence type="ECO:0000256" key="4">
    <source>
        <dbReference type="ARBA" id="ARBA00005375"/>
    </source>
</evidence>
<dbReference type="EC" id="3.1.3.8" evidence="7"/>
<evidence type="ECO:0000256" key="16">
    <source>
        <dbReference type="ARBA" id="ARBA00072026"/>
    </source>
</evidence>
<dbReference type="PROSITE" id="PS00470">
    <property type="entry name" value="IDH_IMDH"/>
    <property type="match status" value="1"/>
</dbReference>
<keyword evidence="11" id="KW-0809">Transit peptide</keyword>
<dbReference type="GO" id="GO:0006102">
    <property type="term" value="P:isocitrate metabolic process"/>
    <property type="evidence" value="ECO:0007669"/>
    <property type="project" value="TreeGrafter"/>
</dbReference>
<evidence type="ECO:0000256" key="2">
    <source>
        <dbReference type="ARBA" id="ARBA00001936"/>
    </source>
</evidence>
<dbReference type="SUPFAM" id="SSF53254">
    <property type="entry name" value="Phosphoglycerate mutase-like"/>
    <property type="match status" value="1"/>
</dbReference>
<keyword evidence="13" id="KW-0520">NAD</keyword>
<dbReference type="PANTHER" id="PTHR11835">
    <property type="entry name" value="DECARBOXYLATING DEHYDROGENASES-ISOCITRATE, ISOPROPYLMALATE, TARTRATE"/>
    <property type="match status" value="1"/>
</dbReference>
<dbReference type="GO" id="GO:0004449">
    <property type="term" value="F:isocitrate dehydrogenase (NAD+) activity"/>
    <property type="evidence" value="ECO:0007669"/>
    <property type="project" value="UniProtKB-EC"/>
</dbReference>
<dbReference type="Pfam" id="PF00328">
    <property type="entry name" value="His_Phos_2"/>
    <property type="match status" value="1"/>
</dbReference>
<evidence type="ECO:0000256" key="14">
    <source>
        <dbReference type="ARBA" id="ARBA00030631"/>
    </source>
</evidence>
<comment type="similarity">
    <text evidence="4">Belongs to the histidine acid phosphatase family.</text>
</comment>
<dbReference type="Gene3D" id="3.40.50.1240">
    <property type="entry name" value="Phosphoglycerate mutase-like"/>
    <property type="match status" value="1"/>
</dbReference>
<dbReference type="InterPro" id="IPR033379">
    <property type="entry name" value="Acid_Pase_AS"/>
</dbReference>
<dbReference type="InterPro" id="IPR024084">
    <property type="entry name" value="IsoPropMal-DH-like_dom"/>
</dbReference>
<gene>
    <name evidence="18" type="ORF">HYALB_00004472</name>
</gene>
<dbReference type="PROSITE" id="PS00778">
    <property type="entry name" value="HIS_ACID_PHOSPHAT_2"/>
    <property type="match status" value="1"/>
</dbReference>
<evidence type="ECO:0000256" key="1">
    <source>
        <dbReference type="ARBA" id="ARBA00000837"/>
    </source>
</evidence>
<dbReference type="GO" id="GO:0006099">
    <property type="term" value="P:tricarboxylic acid cycle"/>
    <property type="evidence" value="ECO:0007669"/>
    <property type="project" value="InterPro"/>
</dbReference>
<comment type="caution">
    <text evidence="18">The sequence shown here is derived from an EMBL/GenBank/DDBJ whole genome shotgun (WGS) entry which is preliminary data.</text>
</comment>
<keyword evidence="19" id="KW-1185">Reference proteome</keyword>
<proteinExistence type="inferred from homology"/>
<dbReference type="InterPro" id="IPR019818">
    <property type="entry name" value="IsoCit/isopropylmalate_DH_CS"/>
</dbReference>
<dbReference type="Gene3D" id="3.40.718.10">
    <property type="entry name" value="Isopropylmalate Dehydrogenase"/>
    <property type="match status" value="1"/>
</dbReference>
<dbReference type="CDD" id="cd07061">
    <property type="entry name" value="HP_HAP_like"/>
    <property type="match status" value="1"/>
</dbReference>
<comment type="catalytic activity">
    <reaction evidence="1">
        <text>D-threo-isocitrate + NAD(+) = 2-oxoglutarate + CO2 + NADH</text>
        <dbReference type="Rhea" id="RHEA:23632"/>
        <dbReference type="ChEBI" id="CHEBI:15562"/>
        <dbReference type="ChEBI" id="CHEBI:16526"/>
        <dbReference type="ChEBI" id="CHEBI:16810"/>
        <dbReference type="ChEBI" id="CHEBI:57540"/>
        <dbReference type="ChEBI" id="CHEBI:57945"/>
        <dbReference type="EC" id="1.1.1.41"/>
    </reaction>
</comment>
<evidence type="ECO:0000256" key="15">
    <source>
        <dbReference type="ARBA" id="ARBA00030683"/>
    </source>
</evidence>
<dbReference type="GO" id="GO:0051287">
    <property type="term" value="F:NAD binding"/>
    <property type="evidence" value="ECO:0007669"/>
    <property type="project" value="InterPro"/>
</dbReference>
<dbReference type="InterPro" id="IPR004434">
    <property type="entry name" value="Isocitrate_DH_NAD"/>
</dbReference>
<dbReference type="InterPro" id="IPR029033">
    <property type="entry name" value="His_PPase_superfam"/>
</dbReference>
<evidence type="ECO:0000313" key="19">
    <source>
        <dbReference type="Proteomes" id="UP000701801"/>
    </source>
</evidence>
<sequence>MLAVRSFAAPARRQAFQAAPRVWSTTFVAFRRTYSTKKDEVAKFHGKKGSDGLYTVSLIEGDGIGPEISQSVKDIFAAAKAPVKWEPVDVTPMLKDGKTTIADATIESINRNKVALKGPLATPIGKGHVSLNLTLRRTFNLFANVRPCRSIAGYKTPYDNVDTVLIRENTEGEYSGIEHVVVDGVVQSIKLITREASERVLRFAFQYAENIGRLKVRAVHKATIMKMSDGLFLGTAKRVAKDYPGVEFDAELLDNTCLKIVTDPTPYNDKVLVMPNLYGDILSDMCAGLIGGLGLTPSGNIGDECSIFEAVHGSAPDIAGKALANPTALLLSSIMMLRHMELYDHAQRIEKAIFDTLAEGKTLTGDLGGKSKTHEYAAAIISRHKRPPKNASCSPLSSGCIQIASRSPTHADVTVTMSGFEATTMRDRGQHIKYARLSTSSAPPETLPTFDVHEATQRILDHHLESFKSSKKRQLIMTSSIFVGVLVFLYWVLGKNGYSLQGCDSVEVGYQCQPEISHYWGQYSPYFAVSSGISTDIPDTCQVTFAQVLSRHGARDPTSGKTKVYNETVNQIHAKAKSYGVGYEFLKSYEYTLGADQLTQFGQQQLINSGKNFYSRYHTLALNTIPFIRASGQDRVVESAQNWTQGFHELRLEDNPAKVYWPYDILQISEDADSNNTLNHCLCRAFENPAIDIKGLAMKTWADIFTSPITARLNDNLPGVNFTSETTVYMMDLCPFNTIASPTGEIHAFCSLFTESEWNQYDYLQSLGKYYGYTWGNPLGATQGVGFTNELVARLTNTPVNDHTSTNTTLDSSRKTFPLGGSTSLYADFSHDNDMTAIFGALGLYNATRPLLNTTIEDVRETNGFSASWTVPFAARAYFEKMTCVGADEEYVRVLVNDRVLPLETCGGDTLGRCKLSSFIDSLSFARAGGNWDKCFV</sequence>
<evidence type="ECO:0000256" key="5">
    <source>
        <dbReference type="ARBA" id="ARBA00007769"/>
    </source>
</evidence>
<dbReference type="SUPFAM" id="SSF53659">
    <property type="entry name" value="Isocitrate/Isopropylmalate dehydrogenase-like"/>
    <property type="match status" value="1"/>
</dbReference>
<evidence type="ECO:0000256" key="9">
    <source>
        <dbReference type="ARBA" id="ARBA00022723"/>
    </source>
</evidence>
<comment type="subunit">
    <text evidence="6">Octamer of two non-identical subunits IDH1 and IDH2.</text>
</comment>
<name>A0A9N9LWL4_9HELO</name>
<comment type="similarity">
    <text evidence="5">Belongs to the isocitrate and isopropylmalate dehydrogenases family.</text>
</comment>
<evidence type="ECO:0000313" key="18">
    <source>
        <dbReference type="EMBL" id="CAG8982238.1"/>
    </source>
</evidence>
<protein>
    <recommendedName>
        <fullName evidence="16">Isocitrate dehydrogenase [NAD] subunit 2, mitochondrial</fullName>
        <ecNumber evidence="8">1.1.1.41</ecNumber>
        <ecNumber evidence="7">3.1.3.8</ecNumber>
    </recommendedName>
    <alternativeName>
        <fullName evidence="15">Isocitric dehydrogenase</fullName>
    </alternativeName>
    <alternativeName>
        <fullName evidence="14">NAD(+)-specific ICDH</fullName>
    </alternativeName>
</protein>
<dbReference type="GO" id="GO:0005739">
    <property type="term" value="C:mitochondrion"/>
    <property type="evidence" value="ECO:0007669"/>
    <property type="project" value="TreeGrafter"/>
</dbReference>
<dbReference type="OrthoDB" id="6509975at2759"/>
<feature type="domain" description="Isopropylmalate dehydrogenase-like" evidence="17">
    <location>
        <begin position="55"/>
        <end position="380"/>
    </location>
</feature>
<evidence type="ECO:0000259" key="17">
    <source>
        <dbReference type="SMART" id="SM01329"/>
    </source>
</evidence>